<evidence type="ECO:0000256" key="2">
    <source>
        <dbReference type="ARBA" id="ARBA00023125"/>
    </source>
</evidence>
<keyword evidence="2" id="KW-0238">DNA-binding</keyword>
<dbReference type="Pfam" id="PF12840">
    <property type="entry name" value="HTH_20"/>
    <property type="match status" value="1"/>
</dbReference>
<keyword evidence="3" id="KW-0804">Transcription</keyword>
<dbReference type="InterPro" id="IPR001845">
    <property type="entry name" value="HTH_ArsR_DNA-bd_dom"/>
</dbReference>
<dbReference type="PANTHER" id="PTHR33154:SF32">
    <property type="entry name" value="TRANSCRIPTIONAL REGULATORY PROTEIN"/>
    <property type="match status" value="1"/>
</dbReference>
<feature type="domain" description="HTH arsR-type" evidence="4">
    <location>
        <begin position="1"/>
        <end position="100"/>
    </location>
</feature>
<keyword evidence="1" id="KW-0805">Transcription regulation</keyword>
<evidence type="ECO:0000256" key="3">
    <source>
        <dbReference type="ARBA" id="ARBA00023163"/>
    </source>
</evidence>
<dbReference type="CDD" id="cd00090">
    <property type="entry name" value="HTH_ARSR"/>
    <property type="match status" value="1"/>
</dbReference>
<dbReference type="InterPro" id="IPR036388">
    <property type="entry name" value="WH-like_DNA-bd_sf"/>
</dbReference>
<dbReference type="Gene3D" id="1.10.10.10">
    <property type="entry name" value="Winged helix-like DNA-binding domain superfamily/Winged helix DNA-binding domain"/>
    <property type="match status" value="1"/>
</dbReference>
<keyword evidence="6" id="KW-1185">Reference proteome</keyword>
<dbReference type="RefSeq" id="WP_320216605.1">
    <property type="nucleotide sequence ID" value="NZ_JAVIIS010000042.1"/>
</dbReference>
<dbReference type="PROSITE" id="PS50987">
    <property type="entry name" value="HTH_ARSR_2"/>
    <property type="match status" value="1"/>
</dbReference>
<dbReference type="SUPFAM" id="SSF46785">
    <property type="entry name" value="Winged helix' DNA-binding domain"/>
    <property type="match status" value="1"/>
</dbReference>
<gene>
    <name evidence="5" type="ORF">RFM51_23810</name>
</gene>
<evidence type="ECO:0000313" key="6">
    <source>
        <dbReference type="Proteomes" id="UP001272097"/>
    </source>
</evidence>
<dbReference type="Proteomes" id="UP001272097">
    <property type="component" value="Unassembled WGS sequence"/>
</dbReference>
<dbReference type="InterPro" id="IPR036390">
    <property type="entry name" value="WH_DNA-bd_sf"/>
</dbReference>
<sequence>MQEVDIFKAIANERRLQILDWLKDPCAHFPRQADGDLVEDGVCALLIAEKLGITQATLSEHMRVLTQAGLLSTKRTKQWIFYRRDEGRIAEAKALIQQKI</sequence>
<accession>A0ABU4X4G7</accession>
<proteinExistence type="predicted"/>
<evidence type="ECO:0000313" key="5">
    <source>
        <dbReference type="EMBL" id="MDX8442611.1"/>
    </source>
</evidence>
<organism evidence="5 6">
    <name type="scientific">Mesorhizobium australafricanum</name>
    <dbReference type="NCBI Taxonomy" id="3072311"/>
    <lineage>
        <taxon>Bacteria</taxon>
        <taxon>Pseudomonadati</taxon>
        <taxon>Pseudomonadota</taxon>
        <taxon>Alphaproteobacteria</taxon>
        <taxon>Hyphomicrobiales</taxon>
        <taxon>Phyllobacteriaceae</taxon>
        <taxon>Mesorhizobium</taxon>
    </lineage>
</organism>
<evidence type="ECO:0000256" key="1">
    <source>
        <dbReference type="ARBA" id="ARBA00023015"/>
    </source>
</evidence>
<dbReference type="EMBL" id="JAVIIS010000042">
    <property type="protein sequence ID" value="MDX8442611.1"/>
    <property type="molecule type" value="Genomic_DNA"/>
</dbReference>
<dbReference type="InterPro" id="IPR051081">
    <property type="entry name" value="HTH_MetalResp_TranReg"/>
</dbReference>
<dbReference type="InterPro" id="IPR011991">
    <property type="entry name" value="ArsR-like_HTH"/>
</dbReference>
<comment type="caution">
    <text evidence="5">The sequence shown here is derived from an EMBL/GenBank/DDBJ whole genome shotgun (WGS) entry which is preliminary data.</text>
</comment>
<dbReference type="PANTHER" id="PTHR33154">
    <property type="entry name" value="TRANSCRIPTIONAL REGULATOR, ARSR FAMILY"/>
    <property type="match status" value="1"/>
</dbReference>
<evidence type="ECO:0000259" key="4">
    <source>
        <dbReference type="PROSITE" id="PS50987"/>
    </source>
</evidence>
<reference evidence="5 6" key="1">
    <citation type="submission" date="2023-08" db="EMBL/GenBank/DDBJ databases">
        <title>Implementing the SeqCode for naming new Mesorhizobium species isolated from Vachellia karroo root nodules.</title>
        <authorList>
            <person name="Van Lill M."/>
        </authorList>
    </citation>
    <scope>NUCLEOTIDE SEQUENCE [LARGE SCALE GENOMIC DNA]</scope>
    <source>
        <strain evidence="5 6">VK3E</strain>
    </source>
</reference>
<protein>
    <submittedName>
        <fullName evidence="5">Metalloregulator ArsR/SmtB family transcription factor</fullName>
    </submittedName>
</protein>
<name>A0ABU4X4G7_9HYPH</name>
<dbReference type="SMART" id="SM00418">
    <property type="entry name" value="HTH_ARSR"/>
    <property type="match status" value="1"/>
</dbReference>